<gene>
    <name evidence="2" type="ORF">GO755_38950</name>
</gene>
<feature type="transmembrane region" description="Helical" evidence="1">
    <location>
        <begin position="42"/>
        <end position="59"/>
    </location>
</feature>
<feature type="transmembrane region" description="Helical" evidence="1">
    <location>
        <begin position="12"/>
        <end position="30"/>
    </location>
</feature>
<dbReference type="EMBL" id="WPIN01000030">
    <property type="protein sequence ID" value="MVM36057.1"/>
    <property type="molecule type" value="Genomic_DNA"/>
</dbReference>
<protein>
    <submittedName>
        <fullName evidence="2">Uncharacterized protein</fullName>
    </submittedName>
</protein>
<dbReference type="RefSeq" id="WP_157590855.1">
    <property type="nucleotide sequence ID" value="NZ_WPIN01000030.1"/>
</dbReference>
<keyword evidence="1" id="KW-0812">Transmembrane</keyword>
<keyword evidence="1" id="KW-1133">Transmembrane helix</keyword>
<comment type="caution">
    <text evidence="2">The sequence shown here is derived from an EMBL/GenBank/DDBJ whole genome shotgun (WGS) entry which is preliminary data.</text>
</comment>
<accession>A0A7K1SQJ7</accession>
<evidence type="ECO:0000256" key="1">
    <source>
        <dbReference type="SAM" id="Phobius"/>
    </source>
</evidence>
<sequence length="62" mass="7032">MFHNYSLIKQYPLSLIVCCICILLICYHARPLTYQGKQTVSGLFGIVVGVLIATIKLLFERD</sequence>
<proteinExistence type="predicted"/>
<evidence type="ECO:0000313" key="2">
    <source>
        <dbReference type="EMBL" id="MVM36057.1"/>
    </source>
</evidence>
<dbReference type="Proteomes" id="UP000436006">
    <property type="component" value="Unassembled WGS sequence"/>
</dbReference>
<keyword evidence="3" id="KW-1185">Reference proteome</keyword>
<evidence type="ECO:0000313" key="3">
    <source>
        <dbReference type="Proteomes" id="UP000436006"/>
    </source>
</evidence>
<dbReference type="AlphaFoldDB" id="A0A7K1SQJ7"/>
<keyword evidence="1" id="KW-0472">Membrane</keyword>
<organism evidence="2 3">
    <name type="scientific">Spirosoma arboris</name>
    <dbReference type="NCBI Taxonomy" id="2682092"/>
    <lineage>
        <taxon>Bacteria</taxon>
        <taxon>Pseudomonadati</taxon>
        <taxon>Bacteroidota</taxon>
        <taxon>Cytophagia</taxon>
        <taxon>Cytophagales</taxon>
        <taxon>Cytophagaceae</taxon>
        <taxon>Spirosoma</taxon>
    </lineage>
</organism>
<name>A0A7K1SQJ7_9BACT</name>
<reference evidence="2 3" key="1">
    <citation type="submission" date="2019-12" db="EMBL/GenBank/DDBJ databases">
        <title>Spirosoma sp. HMF4905 genome sequencing and assembly.</title>
        <authorList>
            <person name="Kang H."/>
            <person name="Cha I."/>
            <person name="Kim H."/>
            <person name="Joh K."/>
        </authorList>
    </citation>
    <scope>NUCLEOTIDE SEQUENCE [LARGE SCALE GENOMIC DNA]</scope>
    <source>
        <strain evidence="2 3">HMF4905</strain>
    </source>
</reference>